<evidence type="ECO:0000313" key="4">
    <source>
        <dbReference type="EMBL" id="KAK7390163.1"/>
    </source>
</evidence>
<dbReference type="InterPro" id="IPR017972">
    <property type="entry name" value="Cyt_P450_CS"/>
</dbReference>
<dbReference type="EMBL" id="JAYMYS010000006">
    <property type="protein sequence ID" value="KAK7390163.1"/>
    <property type="molecule type" value="Genomic_DNA"/>
</dbReference>
<comment type="similarity">
    <text evidence="1 3">Belongs to the cytochrome P450 family.</text>
</comment>
<name>A0AAN9XF20_PSOTE</name>
<dbReference type="GO" id="GO:0020037">
    <property type="term" value="F:heme binding"/>
    <property type="evidence" value="ECO:0007669"/>
    <property type="project" value="InterPro"/>
</dbReference>
<comment type="caution">
    <text evidence="4">The sequence shown here is derived from an EMBL/GenBank/DDBJ whole genome shotgun (WGS) entry which is preliminary data.</text>
</comment>
<gene>
    <name evidence="4" type="ORF">VNO78_25462</name>
</gene>
<dbReference type="InterPro" id="IPR036396">
    <property type="entry name" value="Cyt_P450_sf"/>
</dbReference>
<dbReference type="GO" id="GO:0016705">
    <property type="term" value="F:oxidoreductase activity, acting on paired donors, with incorporation or reduction of molecular oxygen"/>
    <property type="evidence" value="ECO:0007669"/>
    <property type="project" value="InterPro"/>
</dbReference>
<organism evidence="4 5">
    <name type="scientific">Psophocarpus tetragonolobus</name>
    <name type="common">Winged bean</name>
    <name type="synonym">Dolichos tetragonolobus</name>
    <dbReference type="NCBI Taxonomy" id="3891"/>
    <lineage>
        <taxon>Eukaryota</taxon>
        <taxon>Viridiplantae</taxon>
        <taxon>Streptophyta</taxon>
        <taxon>Embryophyta</taxon>
        <taxon>Tracheophyta</taxon>
        <taxon>Spermatophyta</taxon>
        <taxon>Magnoliopsida</taxon>
        <taxon>eudicotyledons</taxon>
        <taxon>Gunneridae</taxon>
        <taxon>Pentapetalae</taxon>
        <taxon>rosids</taxon>
        <taxon>fabids</taxon>
        <taxon>Fabales</taxon>
        <taxon>Fabaceae</taxon>
        <taxon>Papilionoideae</taxon>
        <taxon>50 kb inversion clade</taxon>
        <taxon>NPAAA clade</taxon>
        <taxon>indigoferoid/millettioid clade</taxon>
        <taxon>Phaseoleae</taxon>
        <taxon>Psophocarpus</taxon>
    </lineage>
</organism>
<evidence type="ECO:0000256" key="1">
    <source>
        <dbReference type="ARBA" id="ARBA00010617"/>
    </source>
</evidence>
<keyword evidence="2 3" id="KW-0408">Iron</keyword>
<keyword evidence="3" id="KW-0503">Monooxygenase</keyword>
<keyword evidence="3" id="KW-0560">Oxidoreductase</keyword>
<dbReference type="SUPFAM" id="SSF48264">
    <property type="entry name" value="Cytochrome P450"/>
    <property type="match status" value="1"/>
</dbReference>
<dbReference type="Proteomes" id="UP001386955">
    <property type="component" value="Unassembled WGS sequence"/>
</dbReference>
<dbReference type="PRINTS" id="PR00463">
    <property type="entry name" value="EP450I"/>
</dbReference>
<dbReference type="Gene3D" id="1.10.630.10">
    <property type="entry name" value="Cytochrome P450"/>
    <property type="match status" value="1"/>
</dbReference>
<keyword evidence="2 3" id="KW-0349">Heme</keyword>
<keyword evidence="2 3" id="KW-0479">Metal-binding</keyword>
<accession>A0AAN9XF20</accession>
<dbReference type="Pfam" id="PF00067">
    <property type="entry name" value="p450"/>
    <property type="match status" value="1"/>
</dbReference>
<feature type="binding site" description="axial binding residue" evidence="2">
    <location>
        <position position="117"/>
    </location>
    <ligand>
        <name>heme</name>
        <dbReference type="ChEBI" id="CHEBI:30413"/>
    </ligand>
    <ligandPart>
        <name>Fe</name>
        <dbReference type="ChEBI" id="CHEBI:18248"/>
    </ligandPart>
</feature>
<comment type="cofactor">
    <cofactor evidence="2">
        <name>heme</name>
        <dbReference type="ChEBI" id="CHEBI:30413"/>
    </cofactor>
</comment>
<sequence length="197" mass="22566">MKKVQEEIRSLSGRKAFIEEDEVQNFSYLRAVIKETLRLHLPAPLLIPRETSKKCVIGGYEIPAKTFIYVNAWAIHRDPVAWKDPEEFIPERFLNSKIDLHGQHFEFIPFGAGHKMCPGRGRQVDGNAYANGNEDASDAKKDSTLTRCAIHNSELLAYHMSTLVHQFNPSIPIEKAVTPPTSWYTHPSFFHRVFYRG</sequence>
<reference evidence="4 5" key="1">
    <citation type="submission" date="2024-01" db="EMBL/GenBank/DDBJ databases">
        <title>The genomes of 5 underutilized Papilionoideae crops provide insights into root nodulation and disease resistanc.</title>
        <authorList>
            <person name="Jiang F."/>
        </authorList>
    </citation>
    <scope>NUCLEOTIDE SEQUENCE [LARGE SCALE GENOMIC DNA]</scope>
    <source>
        <strain evidence="4">DUOXIRENSHENG_FW03</strain>
        <tissue evidence="4">Leaves</tissue>
    </source>
</reference>
<evidence type="ECO:0000256" key="2">
    <source>
        <dbReference type="PIRSR" id="PIRSR602401-1"/>
    </source>
</evidence>
<protein>
    <recommendedName>
        <fullName evidence="6">Cytochrome P450</fullName>
    </recommendedName>
</protein>
<dbReference type="InterPro" id="IPR002401">
    <property type="entry name" value="Cyt_P450_E_grp-I"/>
</dbReference>
<dbReference type="PANTHER" id="PTHR47950">
    <property type="entry name" value="CYTOCHROME P450, FAMILY 76, SUBFAMILY C, POLYPEPTIDE 5-RELATED"/>
    <property type="match status" value="1"/>
</dbReference>
<dbReference type="GO" id="GO:0004497">
    <property type="term" value="F:monooxygenase activity"/>
    <property type="evidence" value="ECO:0007669"/>
    <property type="project" value="UniProtKB-KW"/>
</dbReference>
<dbReference type="PROSITE" id="PS00086">
    <property type="entry name" value="CYTOCHROME_P450"/>
    <property type="match status" value="1"/>
</dbReference>
<dbReference type="InterPro" id="IPR001128">
    <property type="entry name" value="Cyt_P450"/>
</dbReference>
<dbReference type="AlphaFoldDB" id="A0AAN9XF20"/>
<dbReference type="PANTHER" id="PTHR47950:SF44">
    <property type="entry name" value="CYTOCHROME P450, FAMILY 76, SUBFAMILY C, POLYPEPTIDE 5-RELATED"/>
    <property type="match status" value="1"/>
</dbReference>
<evidence type="ECO:0000256" key="3">
    <source>
        <dbReference type="RuleBase" id="RU000461"/>
    </source>
</evidence>
<evidence type="ECO:0008006" key="6">
    <source>
        <dbReference type="Google" id="ProtNLM"/>
    </source>
</evidence>
<proteinExistence type="inferred from homology"/>
<dbReference type="GO" id="GO:0005506">
    <property type="term" value="F:iron ion binding"/>
    <property type="evidence" value="ECO:0007669"/>
    <property type="project" value="InterPro"/>
</dbReference>
<keyword evidence="5" id="KW-1185">Reference proteome</keyword>
<evidence type="ECO:0000313" key="5">
    <source>
        <dbReference type="Proteomes" id="UP001386955"/>
    </source>
</evidence>